<name>A0ABQ0GLW7_9PEZI</name>
<evidence type="ECO:0000256" key="3">
    <source>
        <dbReference type="ARBA" id="ARBA00022692"/>
    </source>
</evidence>
<dbReference type="EMBL" id="BAAFSV010000005">
    <property type="protein sequence ID" value="GAB1318716.1"/>
    <property type="molecule type" value="Genomic_DNA"/>
</dbReference>
<dbReference type="InterPro" id="IPR004254">
    <property type="entry name" value="AdipoR/HlyIII-related"/>
</dbReference>
<feature type="transmembrane region" description="Helical" evidence="7">
    <location>
        <begin position="231"/>
        <end position="252"/>
    </location>
</feature>
<dbReference type="RefSeq" id="XP_070920446.1">
    <property type="nucleotide sequence ID" value="XM_071064345.1"/>
</dbReference>
<comment type="caution">
    <text evidence="8">The sequence shown here is derived from an EMBL/GenBank/DDBJ whole genome shotgun (WGS) entry which is preliminary data.</text>
</comment>
<evidence type="ECO:0000256" key="6">
    <source>
        <dbReference type="SAM" id="MobiDB-lite"/>
    </source>
</evidence>
<feature type="transmembrane region" description="Helical" evidence="7">
    <location>
        <begin position="303"/>
        <end position="320"/>
    </location>
</feature>
<evidence type="ECO:0000256" key="1">
    <source>
        <dbReference type="ARBA" id="ARBA00004141"/>
    </source>
</evidence>
<dbReference type="GeneID" id="98179668"/>
<evidence type="ECO:0000256" key="4">
    <source>
        <dbReference type="ARBA" id="ARBA00022989"/>
    </source>
</evidence>
<keyword evidence="9" id="KW-1185">Reference proteome</keyword>
<evidence type="ECO:0000313" key="9">
    <source>
        <dbReference type="Proteomes" id="UP001628179"/>
    </source>
</evidence>
<feature type="transmembrane region" description="Helical" evidence="7">
    <location>
        <begin position="134"/>
        <end position="153"/>
    </location>
</feature>
<evidence type="ECO:0000256" key="7">
    <source>
        <dbReference type="SAM" id="Phobius"/>
    </source>
</evidence>
<feature type="transmembrane region" description="Helical" evidence="7">
    <location>
        <begin position="199"/>
        <end position="219"/>
    </location>
</feature>
<comment type="subcellular location">
    <subcellularLocation>
        <location evidence="1">Membrane</location>
        <topology evidence="1">Multi-pass membrane protein</topology>
    </subcellularLocation>
</comment>
<reference evidence="8 9" key="1">
    <citation type="submission" date="2024-09" db="EMBL/GenBank/DDBJ databases">
        <title>Itraconazole resistance in Madurella fahalii resulting from another homologue of gene encoding cytochrome P450 14-alpha sterol demethylase (CYP51).</title>
        <authorList>
            <person name="Yoshioka I."/>
            <person name="Fahal A.H."/>
            <person name="Kaneko S."/>
            <person name="Yaguchi T."/>
        </authorList>
    </citation>
    <scope>NUCLEOTIDE SEQUENCE [LARGE SCALE GENOMIC DNA]</scope>
    <source>
        <strain evidence="8 9">IFM 68171</strain>
    </source>
</reference>
<evidence type="ECO:0000256" key="2">
    <source>
        <dbReference type="ARBA" id="ARBA00007018"/>
    </source>
</evidence>
<gene>
    <name evidence="8" type="ORF">MFIFM68171_08926</name>
</gene>
<evidence type="ECO:0000256" key="5">
    <source>
        <dbReference type="ARBA" id="ARBA00023136"/>
    </source>
</evidence>
<keyword evidence="4 7" id="KW-1133">Transmembrane helix</keyword>
<evidence type="ECO:0000313" key="8">
    <source>
        <dbReference type="EMBL" id="GAB1318716.1"/>
    </source>
</evidence>
<dbReference type="Proteomes" id="UP001628179">
    <property type="component" value="Unassembled WGS sequence"/>
</dbReference>
<feature type="transmembrane region" description="Helical" evidence="7">
    <location>
        <begin position="264"/>
        <end position="283"/>
    </location>
</feature>
<feature type="transmembrane region" description="Helical" evidence="7">
    <location>
        <begin position="101"/>
        <end position="122"/>
    </location>
</feature>
<dbReference type="PANTHER" id="PTHR20855">
    <property type="entry name" value="ADIPOR/PROGESTIN RECEPTOR-RELATED"/>
    <property type="match status" value="1"/>
</dbReference>
<feature type="transmembrane region" description="Helical" evidence="7">
    <location>
        <begin position="173"/>
        <end position="192"/>
    </location>
</feature>
<keyword evidence="5 7" id="KW-0472">Membrane</keyword>
<dbReference type="Pfam" id="PF03006">
    <property type="entry name" value="HlyIII"/>
    <property type="match status" value="1"/>
</dbReference>
<sequence>MPSPGTPQNETAPLRQRGPRRQREGEPAVRQRRPSTTAETLVAAAKQVEAKVESALLILWDELPHWRRDNAFILSGYRQTSNSFRASLASLWYLHNESVNIWTHLLGAAAFTVGGALLHALIAPRYESASDSDVLVFACFFAGAFLCLGMSATYHTLSNHSPEVAMWGNKLDYTGIVFLIVGSYVPALYYGFSCHPYLLTVYLGAIALLGSGCLVVSWFEHFRTPAWRPYRALMFVGLGLSGVVPIIHALTFYGYGQLDERMGLNWVILQGALYIFGAFLYAARWPERQFPGTFDIWGSSHQIFHIFVLLAAAAHLYGMTRAFDFHHTRLGAQC</sequence>
<protein>
    <submittedName>
        <fullName evidence="8">PHO36-regulatory role in lipid and phosphate metabolism</fullName>
    </submittedName>
</protein>
<keyword evidence="3 7" id="KW-0812">Transmembrane</keyword>
<feature type="compositionally biased region" description="Polar residues" evidence="6">
    <location>
        <begin position="1"/>
        <end position="11"/>
    </location>
</feature>
<proteinExistence type="inferred from homology"/>
<comment type="similarity">
    <text evidence="2">Belongs to the ADIPOR family.</text>
</comment>
<accession>A0ABQ0GLW7</accession>
<dbReference type="PANTHER" id="PTHR20855:SF52">
    <property type="entry name" value="ADIPONECTIN RECEPTOR PROTEIN"/>
    <property type="match status" value="1"/>
</dbReference>
<organism evidence="8 9">
    <name type="scientific">Madurella fahalii</name>
    <dbReference type="NCBI Taxonomy" id="1157608"/>
    <lineage>
        <taxon>Eukaryota</taxon>
        <taxon>Fungi</taxon>
        <taxon>Dikarya</taxon>
        <taxon>Ascomycota</taxon>
        <taxon>Pezizomycotina</taxon>
        <taxon>Sordariomycetes</taxon>
        <taxon>Sordariomycetidae</taxon>
        <taxon>Sordariales</taxon>
        <taxon>Sordariales incertae sedis</taxon>
        <taxon>Madurella</taxon>
    </lineage>
</organism>
<feature type="region of interest" description="Disordered" evidence="6">
    <location>
        <begin position="1"/>
        <end position="37"/>
    </location>
</feature>